<proteinExistence type="predicted"/>
<protein>
    <recommendedName>
        <fullName evidence="3">Intein C-terminal splicing domain-containing protein</fullName>
    </recommendedName>
</protein>
<dbReference type="STRING" id="467200.SSRG_03895"/>
<name>D9XXZ1_9ACTN</name>
<dbReference type="NCBIfam" id="TIGR01443">
    <property type="entry name" value="intein_Cterm"/>
    <property type="match status" value="1"/>
</dbReference>
<dbReference type="HOGENOM" id="CLU_1748629_0_0_11"/>
<dbReference type="Gene3D" id="2.170.16.10">
    <property type="entry name" value="Hedgehog/Intein (Hint) domain"/>
    <property type="match status" value="1"/>
</dbReference>
<dbReference type="Proteomes" id="UP000002968">
    <property type="component" value="Unassembled WGS sequence"/>
</dbReference>
<reference evidence="1" key="1">
    <citation type="submission" date="2009-02" db="EMBL/GenBank/DDBJ databases">
        <title>Annotation of Streptomyces griseoflavus strain Tu4000.</title>
        <authorList>
            <consortium name="The Broad Institute Genome Sequencing Platform"/>
            <consortium name="Broad Institute Microbial Sequencing Center"/>
            <person name="Fischbach M."/>
            <person name="Godfrey P."/>
            <person name="Ward D."/>
            <person name="Young S."/>
            <person name="Zeng Q."/>
            <person name="Koehrsen M."/>
            <person name="Alvarado L."/>
            <person name="Berlin A.M."/>
            <person name="Bochicchio J."/>
            <person name="Borenstein D."/>
            <person name="Chapman S.B."/>
            <person name="Chen Z."/>
            <person name="Engels R."/>
            <person name="Freedman E."/>
            <person name="Gellesch M."/>
            <person name="Goldberg J."/>
            <person name="Griggs A."/>
            <person name="Gujja S."/>
            <person name="Heilman E.R."/>
            <person name="Heiman D.I."/>
            <person name="Hepburn T.A."/>
            <person name="Howarth C."/>
            <person name="Jen D."/>
            <person name="Larson L."/>
            <person name="Lewis B."/>
            <person name="Mehta T."/>
            <person name="Park D."/>
            <person name="Pearson M."/>
            <person name="Richards J."/>
            <person name="Roberts A."/>
            <person name="Saif S."/>
            <person name="Shea T.D."/>
            <person name="Shenoy N."/>
            <person name="Sisk P."/>
            <person name="Stolte C."/>
            <person name="Sykes S.N."/>
            <person name="Thomson T."/>
            <person name="Walk T."/>
            <person name="White J."/>
            <person name="Yandava C."/>
            <person name="Straight P."/>
            <person name="Clardy J."/>
            <person name="Hung D."/>
            <person name="Kolter R."/>
            <person name="Mekalanos J."/>
            <person name="Walker S."/>
            <person name="Walsh C.T."/>
            <person name="Wieland-Brown L.C."/>
            <person name="Haas B."/>
            <person name="Nusbaum C."/>
            <person name="Birren B."/>
        </authorList>
    </citation>
    <scope>NUCLEOTIDE SEQUENCE [LARGE SCALE GENOMIC DNA]</scope>
    <source>
        <strain evidence="1">Tu4000</strain>
    </source>
</reference>
<accession>D9XXZ1</accession>
<evidence type="ECO:0000313" key="2">
    <source>
        <dbReference type="Proteomes" id="UP000002968"/>
    </source>
</evidence>
<dbReference type="EMBL" id="GG657758">
    <property type="protein sequence ID" value="EFL41091.1"/>
    <property type="molecule type" value="Genomic_DNA"/>
</dbReference>
<evidence type="ECO:0000313" key="1">
    <source>
        <dbReference type="EMBL" id="EFL41091.1"/>
    </source>
</evidence>
<dbReference type="InterPro" id="IPR030934">
    <property type="entry name" value="Intein_C"/>
</dbReference>
<keyword evidence="2" id="KW-1185">Reference proteome</keyword>
<organism evidence="1 2">
    <name type="scientific">Streptomyces griseoflavus Tu4000</name>
    <dbReference type="NCBI Taxonomy" id="467200"/>
    <lineage>
        <taxon>Bacteria</taxon>
        <taxon>Bacillati</taxon>
        <taxon>Actinomycetota</taxon>
        <taxon>Actinomycetes</taxon>
        <taxon>Kitasatosporales</taxon>
        <taxon>Streptomycetaceae</taxon>
        <taxon>Streptomyces</taxon>
    </lineage>
</organism>
<dbReference type="AlphaFoldDB" id="D9XXZ1"/>
<sequence length="149" mass="16175">MTLRTDTGETVIVTGNRAFAKHARTYNFTVDDLHTYYVLAGSTPVLVHNSGGDWCTAEERIEDAADIGNGHAGSKHAGDFPGYSPKDMGDLARDVMQNPARTKPLGGGRRAYQGKDGSTIVIHDPMHPDGGTIFRRNPGTIEDYWDGLN</sequence>
<evidence type="ECO:0008006" key="3">
    <source>
        <dbReference type="Google" id="ProtNLM"/>
    </source>
</evidence>
<gene>
    <name evidence="1" type="ORF">SSRG_03895</name>
</gene>